<evidence type="ECO:0000313" key="3">
    <source>
        <dbReference type="Proteomes" id="UP000724672"/>
    </source>
</evidence>
<dbReference type="InterPro" id="IPR050275">
    <property type="entry name" value="PGM_Phosphatase"/>
</dbReference>
<organism evidence="2 3">
    <name type="scientific">Anaeromonas frigoriresistens</name>
    <dbReference type="NCBI Taxonomy" id="2683708"/>
    <lineage>
        <taxon>Bacteria</taxon>
        <taxon>Bacillati</taxon>
        <taxon>Bacillota</taxon>
        <taxon>Tissierellia</taxon>
        <taxon>Tissierellales</taxon>
        <taxon>Thermohalobacteraceae</taxon>
        <taxon>Anaeromonas</taxon>
    </lineage>
</organism>
<dbReference type="GO" id="GO:0005737">
    <property type="term" value="C:cytoplasm"/>
    <property type="evidence" value="ECO:0007669"/>
    <property type="project" value="TreeGrafter"/>
</dbReference>
<feature type="site" description="Transition state stabilizer" evidence="1">
    <location>
        <position position="140"/>
    </location>
</feature>
<protein>
    <submittedName>
        <fullName evidence="2">Histidine phosphatase family protein</fullName>
    </submittedName>
</protein>
<dbReference type="Pfam" id="PF00300">
    <property type="entry name" value="His_Phos_1"/>
    <property type="match status" value="1"/>
</dbReference>
<dbReference type="EMBL" id="WSFT01000039">
    <property type="protein sequence ID" value="MBS4538913.1"/>
    <property type="molecule type" value="Genomic_DNA"/>
</dbReference>
<dbReference type="InterPro" id="IPR029033">
    <property type="entry name" value="His_PPase_superfam"/>
</dbReference>
<name>A0A942Z935_9FIRM</name>
<dbReference type="Proteomes" id="UP000724672">
    <property type="component" value="Unassembled WGS sequence"/>
</dbReference>
<evidence type="ECO:0000256" key="1">
    <source>
        <dbReference type="PIRSR" id="PIRSR613078-3"/>
    </source>
</evidence>
<dbReference type="SUPFAM" id="SSF53254">
    <property type="entry name" value="Phosphoglycerate mutase-like"/>
    <property type="match status" value="1"/>
</dbReference>
<sequence>MKKITELIMVRHAKVNYTPDDRKRALSKEGENQRQDVLNILKKKEIDLIYSSPFKRAIDTIKPYADFKGMEINIIENLRERKISDVFIDDFDSFANNQWKDFDYKLNKGESLREVRERGLKSIESIIRDNRGKRIVIGTHGTFLGVMLNHYEKKCDYRFWRKIKMPAIISIKYNENDEVISIVETEMNGNTIVIK</sequence>
<dbReference type="SMART" id="SM00855">
    <property type="entry name" value="PGAM"/>
    <property type="match status" value="1"/>
</dbReference>
<dbReference type="PANTHER" id="PTHR48100">
    <property type="entry name" value="BROAD-SPECIFICITY PHOSPHATASE YOR283W-RELATED"/>
    <property type="match status" value="1"/>
</dbReference>
<keyword evidence="3" id="KW-1185">Reference proteome</keyword>
<dbReference type="CDD" id="cd07067">
    <property type="entry name" value="HP_PGM_like"/>
    <property type="match status" value="1"/>
</dbReference>
<accession>A0A942Z935</accession>
<dbReference type="InterPro" id="IPR013078">
    <property type="entry name" value="His_Pase_superF_clade-1"/>
</dbReference>
<proteinExistence type="predicted"/>
<reference evidence="2" key="1">
    <citation type="submission" date="2019-12" db="EMBL/GenBank/DDBJ databases">
        <title>Clostridiaceae gen. nov. sp. nov., isolated from sediment in Xinjiang, China.</title>
        <authorList>
            <person name="Zhang R."/>
        </authorList>
    </citation>
    <scope>NUCLEOTIDE SEQUENCE</scope>
    <source>
        <strain evidence="2">D2Q-11</strain>
    </source>
</reference>
<dbReference type="Gene3D" id="3.40.50.1240">
    <property type="entry name" value="Phosphoglycerate mutase-like"/>
    <property type="match status" value="1"/>
</dbReference>
<dbReference type="AlphaFoldDB" id="A0A942Z935"/>
<evidence type="ECO:0000313" key="2">
    <source>
        <dbReference type="EMBL" id="MBS4538913.1"/>
    </source>
</evidence>
<comment type="caution">
    <text evidence="2">The sequence shown here is derived from an EMBL/GenBank/DDBJ whole genome shotgun (WGS) entry which is preliminary data.</text>
</comment>
<gene>
    <name evidence="2" type="ORF">GOQ27_10580</name>
</gene>
<dbReference type="PANTHER" id="PTHR48100:SF59">
    <property type="entry name" value="ADENOSYLCOBALAMIN_ALPHA-RIBAZOLE PHOSPHATASE"/>
    <property type="match status" value="1"/>
</dbReference>
<dbReference type="RefSeq" id="WP_203366838.1">
    <property type="nucleotide sequence ID" value="NZ_WSFT01000039.1"/>
</dbReference>
<dbReference type="GO" id="GO:0016791">
    <property type="term" value="F:phosphatase activity"/>
    <property type="evidence" value="ECO:0007669"/>
    <property type="project" value="TreeGrafter"/>
</dbReference>